<keyword evidence="3" id="KW-0735">Signal-anchor</keyword>
<evidence type="ECO:0000256" key="2">
    <source>
        <dbReference type="ARBA" id="ARBA00022692"/>
    </source>
</evidence>
<dbReference type="GO" id="GO:0000139">
    <property type="term" value="C:Golgi membrane"/>
    <property type="evidence" value="ECO:0007669"/>
    <property type="project" value="UniProtKB-SubCell"/>
</dbReference>
<feature type="non-terminal residue" evidence="5">
    <location>
        <position position="270"/>
    </location>
</feature>
<dbReference type="EMBL" id="GDID01001616">
    <property type="protein sequence ID" value="JAP94990.1"/>
    <property type="molecule type" value="Transcribed_RNA"/>
</dbReference>
<name>A0A146KDS9_9EUKA</name>
<sequence>QNSLNDNDAYLIYAHKDIFLLKSLLTQIDSEHNDIFLHIDIKSDLRNKLNEIKSVLKKSTIVLTASKDVQWAKFSQVEVETELFEAASKKFHVYYHLISGQDLLLKPAKKIRQELIEKYGVQYLTYREYTEGPDYRITKPSLLMQYFGASYSRYNWCSLTHSAVKYLLSKKEQYYAVFKSGDNTDENYKQTVLVNSQSFRFEEYLTEVNLPDQELHPMIYNISHVDLLKNSQKMFARKFDSTYDKEIIEWVLDQTLEKRIQIKKKKKKDQ</sequence>
<dbReference type="InterPro" id="IPR043538">
    <property type="entry name" value="XYLT"/>
</dbReference>
<keyword evidence="5" id="KW-0808">Transferase</keyword>
<organism evidence="5">
    <name type="scientific">Trepomonas sp. PC1</name>
    <dbReference type="NCBI Taxonomy" id="1076344"/>
    <lineage>
        <taxon>Eukaryota</taxon>
        <taxon>Metamonada</taxon>
        <taxon>Diplomonadida</taxon>
        <taxon>Hexamitidae</taxon>
        <taxon>Hexamitinae</taxon>
        <taxon>Trepomonas</taxon>
    </lineage>
</organism>
<reference evidence="5" key="1">
    <citation type="submission" date="2015-07" db="EMBL/GenBank/DDBJ databases">
        <title>Adaptation to a free-living lifestyle via gene acquisitions in the diplomonad Trepomonas sp. PC1.</title>
        <authorList>
            <person name="Xu F."/>
            <person name="Jerlstrom-Hultqvist J."/>
            <person name="Kolisko M."/>
            <person name="Simpson A.G.B."/>
            <person name="Roger A.J."/>
            <person name="Svard S.G."/>
            <person name="Andersson J.O."/>
        </authorList>
    </citation>
    <scope>NUCLEOTIDE SEQUENCE</scope>
    <source>
        <strain evidence="5">PC1</strain>
    </source>
</reference>
<dbReference type="PANTHER" id="PTHR46025:SF3">
    <property type="entry name" value="XYLOSYLTRANSFERASE OXT"/>
    <property type="match status" value="1"/>
</dbReference>
<feature type="non-terminal residue" evidence="5">
    <location>
        <position position="1"/>
    </location>
</feature>
<dbReference type="GO" id="GO:0015012">
    <property type="term" value="P:heparan sulfate proteoglycan biosynthetic process"/>
    <property type="evidence" value="ECO:0007669"/>
    <property type="project" value="TreeGrafter"/>
</dbReference>
<dbReference type="PANTHER" id="PTHR46025">
    <property type="entry name" value="XYLOSYLTRANSFERASE OXT"/>
    <property type="match status" value="1"/>
</dbReference>
<proteinExistence type="predicted"/>
<gene>
    <name evidence="5" type="ORF">TPC1_12153</name>
</gene>
<evidence type="ECO:0000256" key="4">
    <source>
        <dbReference type="ARBA" id="ARBA00022989"/>
    </source>
</evidence>
<comment type="subcellular location">
    <subcellularLocation>
        <location evidence="1">Golgi apparatus membrane</location>
        <topology evidence="1">Single-pass type II membrane protein</topology>
    </subcellularLocation>
</comment>
<keyword evidence="4" id="KW-1133">Transmembrane helix</keyword>
<keyword evidence="2" id="KW-0812">Transmembrane</keyword>
<evidence type="ECO:0000256" key="1">
    <source>
        <dbReference type="ARBA" id="ARBA00004323"/>
    </source>
</evidence>
<evidence type="ECO:0000256" key="3">
    <source>
        <dbReference type="ARBA" id="ARBA00022968"/>
    </source>
</evidence>
<keyword evidence="4" id="KW-0472">Membrane</keyword>
<accession>A0A146KDS9</accession>
<dbReference type="AlphaFoldDB" id="A0A146KDS9"/>
<dbReference type="GO" id="GO:0030158">
    <property type="term" value="F:protein xylosyltransferase activity"/>
    <property type="evidence" value="ECO:0007669"/>
    <property type="project" value="InterPro"/>
</dbReference>
<evidence type="ECO:0000313" key="5">
    <source>
        <dbReference type="EMBL" id="JAP94990.1"/>
    </source>
</evidence>
<protein>
    <submittedName>
        <fullName evidence="5">Glycosyltransferase</fullName>
    </submittedName>
</protein>
<dbReference type="GO" id="GO:0050650">
    <property type="term" value="P:chondroitin sulfate proteoglycan biosynthetic process"/>
    <property type="evidence" value="ECO:0007669"/>
    <property type="project" value="TreeGrafter"/>
</dbReference>